<gene>
    <name evidence="2" type="ORF">BU16DRAFT_192631</name>
</gene>
<dbReference type="Proteomes" id="UP000799750">
    <property type="component" value="Unassembled WGS sequence"/>
</dbReference>
<dbReference type="Gene3D" id="1.25.40.10">
    <property type="entry name" value="Tetratricopeptide repeat domain"/>
    <property type="match status" value="1"/>
</dbReference>
<evidence type="ECO:0000256" key="1">
    <source>
        <dbReference type="SAM" id="MobiDB-lite"/>
    </source>
</evidence>
<proteinExistence type="predicted"/>
<dbReference type="EMBL" id="MU004182">
    <property type="protein sequence ID" value="KAF2501207.1"/>
    <property type="molecule type" value="Genomic_DNA"/>
</dbReference>
<dbReference type="InterPro" id="IPR011990">
    <property type="entry name" value="TPR-like_helical_dom_sf"/>
</dbReference>
<keyword evidence="3" id="KW-1185">Reference proteome</keyword>
<evidence type="ECO:0000313" key="3">
    <source>
        <dbReference type="Proteomes" id="UP000799750"/>
    </source>
</evidence>
<dbReference type="OrthoDB" id="195446at2759"/>
<sequence length="424" mass="46558">MSTASTILGRENVDDASSFCGSEYGDCFPSEPSESMLKWISSNVINEDDQTESQSSASIPPNPAFESQPPGKPTAAHNSESDSDSDLETELTMGLFKRGRATFHKRDYDATERLLKNCLNRINAIPATTWQRKAKGGVSKDEVTGLLCESYLRLERWDEAESLLMEKLSARQESKKGEAALNDLSTLVTVLFQKSDYIACHLYARQALKGYKRLGPQGHEGFERTLILLVEICKADGKADEEEAYAVMLSDYQERMAEASSPLLPVEPSTPNTDKTEMNPRANNVPRTSPSTPESISASLVPEGSLRRKPIGKKWNGGGKDSPSELSSQIRQSDTVVDDVDDASLIEVPAETLKDSNDAKADASDSQLGLDGAIHKGCVDQNVQAVPPEHDTSIKLLNSDSMKRENIQDSNQVCDARNKWNEYC</sequence>
<accession>A0A6A6RCM8</accession>
<protein>
    <submittedName>
        <fullName evidence="2">Uncharacterized protein</fullName>
    </submittedName>
</protein>
<name>A0A6A6RCM8_9PEZI</name>
<organism evidence="2 3">
    <name type="scientific">Lophium mytilinum</name>
    <dbReference type="NCBI Taxonomy" id="390894"/>
    <lineage>
        <taxon>Eukaryota</taxon>
        <taxon>Fungi</taxon>
        <taxon>Dikarya</taxon>
        <taxon>Ascomycota</taxon>
        <taxon>Pezizomycotina</taxon>
        <taxon>Dothideomycetes</taxon>
        <taxon>Pleosporomycetidae</taxon>
        <taxon>Mytilinidiales</taxon>
        <taxon>Mytilinidiaceae</taxon>
        <taxon>Lophium</taxon>
    </lineage>
</organism>
<feature type="compositionally biased region" description="Polar residues" evidence="1">
    <location>
        <begin position="324"/>
        <end position="333"/>
    </location>
</feature>
<feature type="region of interest" description="Disordered" evidence="1">
    <location>
        <begin position="258"/>
        <end position="335"/>
    </location>
</feature>
<dbReference type="AlphaFoldDB" id="A0A6A6RCM8"/>
<reference evidence="2" key="1">
    <citation type="journal article" date="2020" name="Stud. Mycol.">
        <title>101 Dothideomycetes genomes: a test case for predicting lifestyles and emergence of pathogens.</title>
        <authorList>
            <person name="Haridas S."/>
            <person name="Albert R."/>
            <person name="Binder M."/>
            <person name="Bloem J."/>
            <person name="Labutti K."/>
            <person name="Salamov A."/>
            <person name="Andreopoulos B."/>
            <person name="Baker S."/>
            <person name="Barry K."/>
            <person name="Bills G."/>
            <person name="Bluhm B."/>
            <person name="Cannon C."/>
            <person name="Castanera R."/>
            <person name="Culley D."/>
            <person name="Daum C."/>
            <person name="Ezra D."/>
            <person name="Gonzalez J."/>
            <person name="Henrissat B."/>
            <person name="Kuo A."/>
            <person name="Liang C."/>
            <person name="Lipzen A."/>
            <person name="Lutzoni F."/>
            <person name="Magnuson J."/>
            <person name="Mondo S."/>
            <person name="Nolan M."/>
            <person name="Ohm R."/>
            <person name="Pangilinan J."/>
            <person name="Park H.-J."/>
            <person name="Ramirez L."/>
            <person name="Alfaro M."/>
            <person name="Sun H."/>
            <person name="Tritt A."/>
            <person name="Yoshinaga Y."/>
            <person name="Zwiers L.-H."/>
            <person name="Turgeon B."/>
            <person name="Goodwin S."/>
            <person name="Spatafora J."/>
            <person name="Crous P."/>
            <person name="Grigoriev I."/>
        </authorList>
    </citation>
    <scope>NUCLEOTIDE SEQUENCE</scope>
    <source>
        <strain evidence="2">CBS 269.34</strain>
    </source>
</reference>
<feature type="region of interest" description="Disordered" evidence="1">
    <location>
        <begin position="43"/>
        <end position="88"/>
    </location>
</feature>
<feature type="compositionally biased region" description="Polar residues" evidence="1">
    <location>
        <begin position="281"/>
        <end position="298"/>
    </location>
</feature>
<evidence type="ECO:0000313" key="2">
    <source>
        <dbReference type="EMBL" id="KAF2501207.1"/>
    </source>
</evidence>